<keyword evidence="2 3" id="KW-0802">TPR repeat</keyword>
<gene>
    <name evidence="5" type="ORF">H0921_13220</name>
</gene>
<sequence>MSLRNSTAYRVALWILTLLCMGAAGYIAYLTFWGGSSPARLARAAELAYQRGQAAEADKNWDLAQQRYDEARLLAQKGLDALQKLAEDRKIGESEYKTLLGQLNWIKARAIRDYHYARAAAEDKPLLEPFDAPLQETFRPFPLIPEPEDRAEAIAAVRIAGAMLKSEEPEVLKEGIRLEITLTPILWKHAEPLLREALKRDPNDYRAHYFLARYEFDQPLEDGVTPTEDRRKSGERVQLAREHLAQAKKKPVQYWRILGLEAEILNWTIRTAEARRLKPEAQAAARRQLEELLFAEPEGAIALAERGQKFEYFGNADGQGVLRTLRIAMEYALEEARRPMGDARRVSAVARAAQKVAEKMQAEANLRPFLPNALSLLAELAVLTQPVLSRTDPATWKQFSSAVEQMLAQAPAGTVSPPQAKRQLAQLRVNDAVIALRNQDMARFRELLQQAQKLLEEGLRDAEAAKLPDVQLDEFHYDLADLKLKSGAKREELATHLSRLQASNNPRLKQRGQFLEAVLAEREGKLERARQNLEPIASNKTDPHLALRAKMLLANLSLALNEPLAAVAYLREIEPVFQTLDELPALDRAWLEELTGGRDMILAALVQANLAAALQAAQKHQRDNPKQPVPASLIEGYLQAAQDYQKKLKPPSPADRTARLLLAEFYLRVNQREQAEKLLSALAADYPDSVDVLRARCRFLALPKEPDSRTLDPNGVAAADTLIRRFLKDYPTDRTAKLFYAEWLLQTQRTDRAIEYLKDTAQFPPSDPLAQRLLGIAYLRAGQREQAQNILSALPNDPNLDLLLIQTAATREAGEKQLQEAMKRYENQGRFRVYEAMLRLQEGKFPEAIRGFASAIEFSDVRSAARNGMLIAFVAYLQAQPDKARDLALQYLNEIGNFPTLYLVVADAALLAEDVGDPSDRWEANKTMYAALNKWEEVALQQGTPRADILLTKARAHLLAGYPDRARREALNSLAQNPTHGPTLLLLTELALLSPADLTRAQEYLAAAQKHASNDPRLPYIQARVAEATGDRNAAIAIYRRLIQEQPDEALPRSLLVKTLEDAGQKDQALTEARQWFTRMPDNVNALTTLLRLLVLQGAKPEALTTADEFLKRQLAALQKQIEGQQPPPSPQEREQRLQAVRIAILLATASAFHKAQDFEEAARRAREVLSLDSNHLGALLLLGEIALARQQWDEALSTYNTILKLRPRHFVAGNNLAWILAEKMQQPAQALAIVQDIWKGRSGLPPVAPERLPAEFLDTIGVIYSKLQRSDLYPEMRSIFEAAIRRYPTDPRMYLYLAHAQAALGERSKAIENYDAAIRLASNNCPLPPEQAKAVLQAATQARQKLQN</sequence>
<dbReference type="RefSeq" id="WP_194538900.1">
    <property type="nucleotide sequence ID" value="NZ_JACEFB010000010.1"/>
</dbReference>
<proteinExistence type="predicted"/>
<dbReference type="InterPro" id="IPR019734">
    <property type="entry name" value="TPR_rpt"/>
</dbReference>
<organism evidence="5 6">
    <name type="scientific">Thermogemmata fonticola</name>
    <dbReference type="NCBI Taxonomy" id="2755323"/>
    <lineage>
        <taxon>Bacteria</taxon>
        <taxon>Pseudomonadati</taxon>
        <taxon>Planctomycetota</taxon>
        <taxon>Planctomycetia</taxon>
        <taxon>Gemmatales</taxon>
        <taxon>Gemmataceae</taxon>
        <taxon>Thermogemmata</taxon>
    </lineage>
</organism>
<keyword evidence="4" id="KW-1133">Transmembrane helix</keyword>
<evidence type="ECO:0000256" key="3">
    <source>
        <dbReference type="PROSITE-ProRule" id="PRU00339"/>
    </source>
</evidence>
<evidence type="ECO:0000256" key="1">
    <source>
        <dbReference type="ARBA" id="ARBA00022737"/>
    </source>
</evidence>
<keyword evidence="4" id="KW-0812">Transmembrane</keyword>
<evidence type="ECO:0000256" key="4">
    <source>
        <dbReference type="SAM" id="Phobius"/>
    </source>
</evidence>
<feature type="repeat" description="TPR" evidence="3">
    <location>
        <begin position="1292"/>
        <end position="1325"/>
    </location>
</feature>
<keyword evidence="6" id="KW-1185">Reference proteome</keyword>
<feature type="repeat" description="TPR" evidence="3">
    <location>
        <begin position="1177"/>
        <end position="1210"/>
    </location>
</feature>
<reference evidence="5 6" key="1">
    <citation type="submission" date="2020-07" db="EMBL/GenBank/DDBJ databases">
        <title>Thermogemmata thermophila gen. nov., sp. nov., a novel moderate thermophilic planctomycete from a Kamchatka hot spring.</title>
        <authorList>
            <person name="Elcheninov A.G."/>
            <person name="Podosokorskaya O.A."/>
            <person name="Kovaleva O.L."/>
            <person name="Novikov A."/>
            <person name="Bonch-Osmolovskaya E.A."/>
            <person name="Toshchakov S.V."/>
            <person name="Kublanov I.V."/>
        </authorList>
    </citation>
    <scope>NUCLEOTIDE SEQUENCE [LARGE SCALE GENOMIC DNA]</scope>
    <source>
        <strain evidence="5 6">2918</strain>
    </source>
</reference>
<dbReference type="Pfam" id="PF13174">
    <property type="entry name" value="TPR_6"/>
    <property type="match status" value="2"/>
</dbReference>
<dbReference type="SMART" id="SM00028">
    <property type="entry name" value="TPR"/>
    <property type="match status" value="7"/>
</dbReference>
<dbReference type="EMBL" id="JACEFB010000010">
    <property type="protein sequence ID" value="MBA2227117.1"/>
    <property type="molecule type" value="Genomic_DNA"/>
</dbReference>
<keyword evidence="1" id="KW-0677">Repeat</keyword>
<feature type="transmembrane region" description="Helical" evidence="4">
    <location>
        <begin position="12"/>
        <end position="33"/>
    </location>
</feature>
<dbReference type="SUPFAM" id="SSF48452">
    <property type="entry name" value="TPR-like"/>
    <property type="match status" value="4"/>
</dbReference>
<evidence type="ECO:0000313" key="6">
    <source>
        <dbReference type="Proteomes" id="UP000542342"/>
    </source>
</evidence>
<dbReference type="InterPro" id="IPR051012">
    <property type="entry name" value="CellSynth/LPSAsmb/PSIAsmb"/>
</dbReference>
<dbReference type="Proteomes" id="UP000542342">
    <property type="component" value="Unassembled WGS sequence"/>
</dbReference>
<dbReference type="Pfam" id="PF13432">
    <property type="entry name" value="TPR_16"/>
    <property type="match status" value="2"/>
</dbReference>
<protein>
    <submittedName>
        <fullName evidence="5">Tetratricopeptide repeat protein</fullName>
    </submittedName>
</protein>
<keyword evidence="4" id="KW-0472">Membrane</keyword>
<name>A0A7V8VFT2_9BACT</name>
<dbReference type="PROSITE" id="PS50005">
    <property type="entry name" value="TPR"/>
    <property type="match status" value="2"/>
</dbReference>
<dbReference type="InterPro" id="IPR011990">
    <property type="entry name" value="TPR-like_helical_dom_sf"/>
</dbReference>
<dbReference type="PANTHER" id="PTHR45586">
    <property type="entry name" value="TPR REPEAT-CONTAINING PROTEIN PA4667"/>
    <property type="match status" value="1"/>
</dbReference>
<dbReference type="Gene3D" id="1.25.40.10">
    <property type="entry name" value="Tetratricopeptide repeat domain"/>
    <property type="match status" value="5"/>
</dbReference>
<evidence type="ECO:0000256" key="2">
    <source>
        <dbReference type="ARBA" id="ARBA00022803"/>
    </source>
</evidence>
<accession>A0A7V8VFT2</accession>
<evidence type="ECO:0000313" key="5">
    <source>
        <dbReference type="EMBL" id="MBA2227117.1"/>
    </source>
</evidence>
<dbReference type="Pfam" id="PF14559">
    <property type="entry name" value="TPR_19"/>
    <property type="match status" value="2"/>
</dbReference>
<dbReference type="PANTHER" id="PTHR45586:SF1">
    <property type="entry name" value="LIPOPOLYSACCHARIDE ASSEMBLY PROTEIN B"/>
    <property type="match status" value="1"/>
</dbReference>
<comment type="caution">
    <text evidence="5">The sequence shown here is derived from an EMBL/GenBank/DDBJ whole genome shotgun (WGS) entry which is preliminary data.</text>
</comment>